<feature type="region of interest" description="Disordered" evidence="12">
    <location>
        <begin position="643"/>
        <end position="666"/>
    </location>
</feature>
<dbReference type="CDD" id="cd00052">
    <property type="entry name" value="EH"/>
    <property type="match status" value="3"/>
</dbReference>
<dbReference type="InterPro" id="IPR002048">
    <property type="entry name" value="EF_hand_dom"/>
</dbReference>
<evidence type="ECO:0000259" key="14">
    <source>
        <dbReference type="PROSITE" id="PS50031"/>
    </source>
</evidence>
<gene>
    <name evidence="16" type="ORF">GSTUAT00005902001</name>
</gene>
<evidence type="ECO:0000259" key="15">
    <source>
        <dbReference type="PROSITE" id="PS50222"/>
    </source>
</evidence>
<feature type="compositionally biased region" description="Basic and acidic residues" evidence="12">
    <location>
        <begin position="1049"/>
        <end position="1061"/>
    </location>
</feature>
<keyword evidence="6" id="KW-0967">Endosome</keyword>
<evidence type="ECO:0000256" key="3">
    <source>
        <dbReference type="ARBA" id="ARBA00004413"/>
    </source>
</evidence>
<comment type="subcellular location">
    <subcellularLocation>
        <location evidence="3">Cell membrane</location>
        <topology evidence="3">Peripheral membrane protein</topology>
        <orientation evidence="3">Cytoplasmic side</orientation>
    </subcellularLocation>
    <subcellularLocation>
        <location evidence="2">Cytoplasm</location>
        <location evidence="2">Cytoskeleton</location>
        <location evidence="2">Actin patch</location>
    </subcellularLocation>
    <subcellularLocation>
        <location evidence="1">Endosome membrane</location>
        <topology evidence="1">Peripheral membrane protein</topology>
        <orientation evidence="1">Cytoplasmic side</orientation>
    </subcellularLocation>
</comment>
<feature type="compositionally biased region" description="Low complexity" evidence="12">
    <location>
        <begin position="436"/>
        <end position="449"/>
    </location>
</feature>
<feature type="compositionally biased region" description="Polar residues" evidence="12">
    <location>
        <begin position="947"/>
        <end position="978"/>
    </location>
</feature>
<comment type="subunit">
    <text evidence="4">Component of the PAN1 actin cytoskeleton-regulatory complex.</text>
</comment>
<dbReference type="PROSITE" id="PS00018">
    <property type="entry name" value="EF_HAND_1"/>
    <property type="match status" value="1"/>
</dbReference>
<feature type="domain" description="EH" evidence="14">
    <location>
        <begin position="151"/>
        <end position="241"/>
    </location>
</feature>
<dbReference type="GO" id="GO:0010008">
    <property type="term" value="C:endosome membrane"/>
    <property type="evidence" value="ECO:0007669"/>
    <property type="project" value="UniProtKB-SubCell"/>
</dbReference>
<dbReference type="PANTHER" id="PTHR11216">
    <property type="entry name" value="EH DOMAIN"/>
    <property type="match status" value="1"/>
</dbReference>
<dbReference type="Pfam" id="PF12763">
    <property type="entry name" value="EH"/>
    <property type="match status" value="3"/>
</dbReference>
<feature type="compositionally biased region" description="Polar residues" evidence="12">
    <location>
        <begin position="1182"/>
        <end position="1199"/>
    </location>
</feature>
<feature type="compositionally biased region" description="Low complexity" evidence="12">
    <location>
        <begin position="1212"/>
        <end position="1239"/>
    </location>
</feature>
<feature type="compositionally biased region" description="Pro residues" evidence="12">
    <location>
        <begin position="479"/>
        <end position="490"/>
    </location>
</feature>
<feature type="compositionally biased region" description="Low complexity" evidence="12">
    <location>
        <begin position="854"/>
        <end position="867"/>
    </location>
</feature>
<feature type="compositionally biased region" description="Low complexity" evidence="12">
    <location>
        <begin position="817"/>
        <end position="835"/>
    </location>
</feature>
<feature type="compositionally biased region" description="Polar residues" evidence="12">
    <location>
        <begin position="1378"/>
        <end position="1387"/>
    </location>
</feature>
<feature type="region of interest" description="Disordered" evidence="12">
    <location>
        <begin position="690"/>
        <end position="1290"/>
    </location>
</feature>
<evidence type="ECO:0000256" key="12">
    <source>
        <dbReference type="SAM" id="MobiDB-lite"/>
    </source>
</evidence>
<dbReference type="GO" id="GO:0006897">
    <property type="term" value="P:endocytosis"/>
    <property type="evidence" value="ECO:0007669"/>
    <property type="project" value="UniProtKB-KW"/>
</dbReference>
<feature type="region of interest" description="Disordered" evidence="12">
    <location>
        <begin position="237"/>
        <end position="284"/>
    </location>
</feature>
<dbReference type="SUPFAM" id="SSF46934">
    <property type="entry name" value="UBA-like"/>
    <property type="match status" value="1"/>
</dbReference>
<feature type="compositionally biased region" description="Basic and acidic residues" evidence="12">
    <location>
        <begin position="1267"/>
        <end position="1279"/>
    </location>
</feature>
<organism evidence="16 17">
    <name type="scientific">Tuber aestivum</name>
    <name type="common">summer truffle</name>
    <dbReference type="NCBI Taxonomy" id="59557"/>
    <lineage>
        <taxon>Eukaryota</taxon>
        <taxon>Fungi</taxon>
        <taxon>Dikarya</taxon>
        <taxon>Ascomycota</taxon>
        <taxon>Pezizomycotina</taxon>
        <taxon>Pezizomycetes</taxon>
        <taxon>Pezizales</taxon>
        <taxon>Tuberaceae</taxon>
        <taxon>Tuber</taxon>
    </lineage>
</organism>
<evidence type="ECO:0000256" key="10">
    <source>
        <dbReference type="ARBA" id="ARBA00023212"/>
    </source>
</evidence>
<keyword evidence="17" id="KW-1185">Reference proteome</keyword>
<dbReference type="PROSITE" id="PS50222">
    <property type="entry name" value="EF_HAND_2"/>
    <property type="match status" value="1"/>
</dbReference>
<feature type="compositionally biased region" description="Polar residues" evidence="12">
    <location>
        <begin position="992"/>
        <end position="1010"/>
    </location>
</feature>
<keyword evidence="10" id="KW-0206">Cytoskeleton</keyword>
<dbReference type="GO" id="GO:0030479">
    <property type="term" value="C:actin cortical patch"/>
    <property type="evidence" value="ECO:0007669"/>
    <property type="project" value="UniProtKB-SubCell"/>
</dbReference>
<evidence type="ECO:0000256" key="6">
    <source>
        <dbReference type="ARBA" id="ARBA00022753"/>
    </source>
</evidence>
<dbReference type="InterPro" id="IPR000261">
    <property type="entry name" value="EH_dom"/>
</dbReference>
<feature type="compositionally biased region" description="Basic and acidic residues" evidence="12">
    <location>
        <begin position="644"/>
        <end position="662"/>
    </location>
</feature>
<evidence type="ECO:0000256" key="9">
    <source>
        <dbReference type="ARBA" id="ARBA00023203"/>
    </source>
</evidence>
<feature type="region of interest" description="Disordered" evidence="12">
    <location>
        <begin position="1325"/>
        <end position="1344"/>
    </location>
</feature>
<keyword evidence="5" id="KW-0254">Endocytosis</keyword>
<feature type="compositionally biased region" description="Pro residues" evidence="12">
    <location>
        <begin position="411"/>
        <end position="425"/>
    </location>
</feature>
<dbReference type="InterPro" id="IPR018247">
    <property type="entry name" value="EF_Hand_1_Ca_BS"/>
</dbReference>
<feature type="region of interest" description="Disordered" evidence="12">
    <location>
        <begin position="93"/>
        <end position="141"/>
    </location>
</feature>
<feature type="compositionally biased region" description="Basic and acidic residues" evidence="12">
    <location>
        <begin position="1019"/>
        <end position="1041"/>
    </location>
</feature>
<feature type="compositionally biased region" description="Basic and acidic residues" evidence="12">
    <location>
        <begin position="707"/>
        <end position="721"/>
    </location>
</feature>
<feature type="compositionally biased region" description="Pro residues" evidence="12">
    <location>
        <begin position="750"/>
        <end position="762"/>
    </location>
</feature>
<keyword evidence="9" id="KW-0009">Actin-binding</keyword>
<evidence type="ECO:0000256" key="7">
    <source>
        <dbReference type="ARBA" id="ARBA00022837"/>
    </source>
</evidence>
<dbReference type="InterPro" id="IPR015940">
    <property type="entry name" value="UBA"/>
</dbReference>
<dbReference type="SMART" id="SM00027">
    <property type="entry name" value="EH"/>
    <property type="match status" value="3"/>
</dbReference>
<dbReference type="SMART" id="SM00054">
    <property type="entry name" value="EFh"/>
    <property type="match status" value="4"/>
</dbReference>
<name>A0A292PQR1_9PEZI</name>
<feature type="region of interest" description="Disordered" evidence="12">
    <location>
        <begin position="1353"/>
        <end position="1409"/>
    </location>
</feature>
<dbReference type="EMBL" id="LN891061">
    <property type="protein sequence ID" value="CUS09972.1"/>
    <property type="molecule type" value="Genomic_DNA"/>
</dbReference>
<protein>
    <submittedName>
        <fullName evidence="16">Uncharacterized protein</fullName>
    </submittedName>
</protein>
<feature type="compositionally biased region" description="Polar residues" evidence="12">
    <location>
        <begin position="1100"/>
        <end position="1110"/>
    </location>
</feature>
<feature type="region of interest" description="Disordered" evidence="12">
    <location>
        <begin position="379"/>
        <end position="528"/>
    </location>
</feature>
<feature type="compositionally biased region" description="Polar residues" evidence="12">
    <location>
        <begin position="502"/>
        <end position="528"/>
    </location>
</feature>
<dbReference type="GO" id="GO:0005886">
    <property type="term" value="C:plasma membrane"/>
    <property type="evidence" value="ECO:0007669"/>
    <property type="project" value="UniProtKB-SubCell"/>
</dbReference>
<evidence type="ECO:0000256" key="5">
    <source>
        <dbReference type="ARBA" id="ARBA00022583"/>
    </source>
</evidence>
<dbReference type="Proteomes" id="UP001412239">
    <property type="component" value="Unassembled WGS sequence"/>
</dbReference>
<keyword evidence="10" id="KW-0963">Cytoplasm</keyword>
<feature type="domain" description="EH" evidence="14">
    <location>
        <begin position="22"/>
        <end position="108"/>
    </location>
</feature>
<keyword evidence="8" id="KW-0175">Coiled coil</keyword>
<feature type="compositionally biased region" description="Polar residues" evidence="12">
    <location>
        <begin position="783"/>
        <end position="803"/>
    </location>
</feature>
<dbReference type="SMART" id="SM00165">
    <property type="entry name" value="UBA"/>
    <property type="match status" value="1"/>
</dbReference>
<evidence type="ECO:0000313" key="16">
    <source>
        <dbReference type="EMBL" id="CUS09972.1"/>
    </source>
</evidence>
<feature type="domain" description="UBA" evidence="13">
    <location>
        <begin position="1406"/>
        <end position="1447"/>
    </location>
</feature>
<feature type="compositionally biased region" description="Basic and acidic residues" evidence="12">
    <location>
        <begin position="897"/>
        <end position="912"/>
    </location>
</feature>
<feature type="compositionally biased region" description="Polar residues" evidence="12">
    <location>
        <begin position="881"/>
        <end position="894"/>
    </location>
</feature>
<dbReference type="GO" id="GO:0003779">
    <property type="term" value="F:actin binding"/>
    <property type="evidence" value="ECO:0007669"/>
    <property type="project" value="UniProtKB-KW"/>
</dbReference>
<feature type="compositionally biased region" description="Pro residues" evidence="12">
    <location>
        <begin position="1114"/>
        <end position="1135"/>
    </location>
</feature>
<dbReference type="GO" id="GO:0016197">
    <property type="term" value="P:endosomal transport"/>
    <property type="evidence" value="ECO:0007669"/>
    <property type="project" value="TreeGrafter"/>
</dbReference>
<dbReference type="GO" id="GO:0005509">
    <property type="term" value="F:calcium ion binding"/>
    <property type="evidence" value="ECO:0007669"/>
    <property type="project" value="InterPro"/>
</dbReference>
<feature type="compositionally biased region" description="Pro residues" evidence="12">
    <location>
        <begin position="256"/>
        <end position="268"/>
    </location>
</feature>
<keyword evidence="7" id="KW-0106">Calcium</keyword>
<accession>A0A292PQR1</accession>
<evidence type="ECO:0000256" key="4">
    <source>
        <dbReference type="ARBA" id="ARBA00011159"/>
    </source>
</evidence>
<evidence type="ECO:0000313" key="17">
    <source>
        <dbReference type="Proteomes" id="UP001412239"/>
    </source>
</evidence>
<evidence type="ECO:0000256" key="8">
    <source>
        <dbReference type="ARBA" id="ARBA00023054"/>
    </source>
</evidence>
<feature type="compositionally biased region" description="Pro residues" evidence="12">
    <location>
        <begin position="115"/>
        <end position="131"/>
    </location>
</feature>
<feature type="domain" description="EF-hand" evidence="15">
    <location>
        <begin position="341"/>
        <end position="376"/>
    </location>
</feature>
<evidence type="ECO:0000256" key="1">
    <source>
        <dbReference type="ARBA" id="ARBA00004125"/>
    </source>
</evidence>
<dbReference type="InterPro" id="IPR011992">
    <property type="entry name" value="EF-hand-dom_pair"/>
</dbReference>
<evidence type="ECO:0000256" key="2">
    <source>
        <dbReference type="ARBA" id="ARBA00004134"/>
    </source>
</evidence>
<dbReference type="InterPro" id="IPR009060">
    <property type="entry name" value="UBA-like_sf"/>
</dbReference>
<dbReference type="Gene3D" id="1.10.8.10">
    <property type="entry name" value="DNA helicase RuvA subunit, C-terminal domain"/>
    <property type="match status" value="1"/>
</dbReference>
<proteinExistence type="predicted"/>
<feature type="domain" description="EH" evidence="14">
    <location>
        <begin position="308"/>
        <end position="401"/>
    </location>
</feature>
<evidence type="ECO:0000259" key="13">
    <source>
        <dbReference type="PROSITE" id="PS50030"/>
    </source>
</evidence>
<dbReference type="PANTHER" id="PTHR11216:SF170">
    <property type="entry name" value="DYNAMIN ASSOCIATED PROTEIN 160, ISOFORM D"/>
    <property type="match status" value="1"/>
</dbReference>
<dbReference type="PROSITE" id="PS50030">
    <property type="entry name" value="UBA"/>
    <property type="match status" value="1"/>
</dbReference>
<reference evidence="16" key="1">
    <citation type="submission" date="2015-10" db="EMBL/GenBank/DDBJ databases">
        <authorList>
            <person name="Regsiter A."/>
            <person name="william w."/>
        </authorList>
    </citation>
    <scope>NUCLEOTIDE SEQUENCE</scope>
    <source>
        <strain evidence="16">Montdore</strain>
    </source>
</reference>
<dbReference type="PROSITE" id="PS50031">
    <property type="entry name" value="EH"/>
    <property type="match status" value="3"/>
</dbReference>
<comment type="function">
    <text evidence="11">Component of the PAN1 actin cytoskeleton-regulatory complex required for the internalization of endosomes during actin-coupled endocytosis. The complex links the site of endocytosis to the cell membrane-associated actin cytoskeleton. Mediates uptake of external molecules and vacuolar degradation of plasma membrane proteins. Plays a role in the proper organization of the cell membrane-associated actin cytoskeleton and promotes its destabilization.</text>
</comment>
<dbReference type="SUPFAM" id="SSF47473">
    <property type="entry name" value="EF-hand"/>
    <property type="match status" value="3"/>
</dbReference>
<evidence type="ECO:0000256" key="11">
    <source>
        <dbReference type="ARBA" id="ARBA00025194"/>
    </source>
</evidence>
<sequence length="1448" mass="153963">MSERNSTSESASPHSLVLTPEEKKVFGQLFQAADSDKLGVVTGELAVKFFEKSGLNQRILGEIWGIADTDNRGLLTKVGFSVALRLIGYAQNGQHPRPELSQNPGPLPRFEGFNIPPPPTTSSPPPPPPSASQPAIPGPGMIRVPPLTPQDVEKFTGLFERNGAIEGYLPGDIAKGIFQRAKLSNQTLGIIWNLADRQHRGALGPAEFVVAMHLITCSKNGTLPVLPQILPPGLYEAAAGRGPTRNGDRRSAGRGIPPPSMPPVPPIPQQYSGPLQQGHAQSPRTFTPPVIQPAQLEAAGEWVITPADKERFDSVFLTVDKQNKGYITGEEAVPFFSNSRLPEDVLAGIWDLADTNGSGRLSREEFAIAMHLIREQRNFPDGSGPLPEVLPPNLIPPSMRAPGQFAGPSAFEPPPPPVPPPPPKPASQDLFELDFSTPAPQTSSAPPSTHNQSPLGPFDTDVFGVPNRPTVSPNSSGPVPEPKLPMPQGPPNFFGPSRAFVPSSNFGQSMISPSGTGGSNHSAPPATHQTQSMVEDLLGDADPEITKKFSNETTELANLSNQIGTLTKQTQELKIKKSSAEQELTSLSSQKHHIEGQLASLRAAYEREAEQLKQAEDQLAKSKNEMMTLRGEYRVAEQSYTELQSKKQEISSALESDRRENENLNQRMRVINQENISLRQELEKLQSQARQQRGMVAINKKQVSTGEVERERLKSEIDDTRSNVASPPPPSSPTPSQASLNNNPFHRRPPAAPESAFPPSPLAPGNNPPAHATTLEDVFGPSFSATPSLNPTSTGFSQRSTTEGAAGPSVPSASEGPAHSTPPTSPPTSYHNSPHADAAPPGVTSHVTPFPPMSVSRADSVASSVQVNPLASNQGDHEFSQPDTPTNWASSSVSEPPAKERDSFVKPDDRRSSMSVRSDAGTESSAKAPFPSRKVEDRSPFAAPVERNTTGNTTGGDEQSQSGKQWDSFGSTFGTSGTIPGAFPSPIKPNPTGESVKSNRSRTSQMSRSDFQPMYNSGAKEDRNKDFDEAFKNLRSQEKQHTGGSGIDDAFKNLRTQERQHTGGSGISSVQFNKEFPPIVEVGRDEDSESDNEKGFEDNFNPNPVPSHTQPATTAPPPTTSPAPTGPGNAPPPPVSAQQSPPSYIPGPKPMGGTEKGNFPAEHSGLLPSRSDAMKHEGSTPGGSSNAINYPALNQSSAAPGNPNADVFGQGSSLFSSSPSSTNKNPPSSAQNNSMFSSSPPTASKSPVPAGNPPVPAKTAFGDEFDKEFGDLAEAKEADDKADDNDFETSSAFGGFDPVFDVASPKGHVAPGTAVTGDGFTDFNFNIDSSAGQPQQQEMKTTSSQEWDAIFADLNTREPAQGQLPRTQTNGNLGGETSGDTRQQSGTGPDIEAGGVALGRGEDGGQLGEEEKVIKLTGMGFNRECSVKALEKHGYNLDRAANSLLLDA</sequence>
<dbReference type="Gene3D" id="1.10.238.10">
    <property type="entry name" value="EF-hand"/>
    <property type="match status" value="3"/>
</dbReference>